<proteinExistence type="predicted"/>
<evidence type="ECO:0000313" key="3">
    <source>
        <dbReference type="Proteomes" id="UP000051952"/>
    </source>
</evidence>
<dbReference type="VEuPathDB" id="TriTrypDB:BSAL_41540"/>
<keyword evidence="1" id="KW-1133">Transmembrane helix</keyword>
<evidence type="ECO:0000313" key="2">
    <source>
        <dbReference type="EMBL" id="CUG93240.1"/>
    </source>
</evidence>
<name>A0A0S4JSA5_BODSA</name>
<keyword evidence="3" id="KW-1185">Reference proteome</keyword>
<evidence type="ECO:0000256" key="1">
    <source>
        <dbReference type="SAM" id="Phobius"/>
    </source>
</evidence>
<reference evidence="3" key="1">
    <citation type="submission" date="2015-09" db="EMBL/GenBank/DDBJ databases">
        <authorList>
            <consortium name="Pathogen Informatics"/>
        </authorList>
    </citation>
    <scope>NUCLEOTIDE SEQUENCE [LARGE SCALE GENOMIC DNA]</scope>
    <source>
        <strain evidence="3">Lake Konstanz</strain>
    </source>
</reference>
<keyword evidence="1" id="KW-0812">Transmembrane</keyword>
<organism evidence="2 3">
    <name type="scientific">Bodo saltans</name>
    <name type="common">Flagellated protozoan</name>
    <dbReference type="NCBI Taxonomy" id="75058"/>
    <lineage>
        <taxon>Eukaryota</taxon>
        <taxon>Discoba</taxon>
        <taxon>Euglenozoa</taxon>
        <taxon>Kinetoplastea</taxon>
        <taxon>Metakinetoplastina</taxon>
        <taxon>Eubodonida</taxon>
        <taxon>Bodonidae</taxon>
        <taxon>Bodo</taxon>
    </lineage>
</organism>
<accession>A0A0S4JSA5</accession>
<protein>
    <submittedName>
        <fullName evidence="2">GPI-anchored surface protein, putative</fullName>
    </submittedName>
</protein>
<sequence>MAVVRQQRFLTASNYRQLIMIGVGLFLLLSMFGGFHTATQTTNMSETESINNLREKYGQALLATSNCREMLSAAKEQVASLCACTK</sequence>
<gene>
    <name evidence="2" type="ORF">BSAL_41540</name>
</gene>
<dbReference type="AlphaFoldDB" id="A0A0S4JSA5"/>
<dbReference type="EMBL" id="CYKH01002133">
    <property type="protein sequence ID" value="CUG93240.1"/>
    <property type="molecule type" value="Genomic_DNA"/>
</dbReference>
<dbReference type="Proteomes" id="UP000051952">
    <property type="component" value="Unassembled WGS sequence"/>
</dbReference>
<feature type="transmembrane region" description="Helical" evidence="1">
    <location>
        <begin position="15"/>
        <end position="35"/>
    </location>
</feature>
<keyword evidence="1" id="KW-0472">Membrane</keyword>